<dbReference type="Gene3D" id="3.40.50.150">
    <property type="entry name" value="Vaccinia Virus protein VP39"/>
    <property type="match status" value="1"/>
</dbReference>
<dbReference type="GO" id="GO:0008168">
    <property type="term" value="F:methyltransferase activity"/>
    <property type="evidence" value="ECO:0007669"/>
    <property type="project" value="UniProtKB-KW"/>
</dbReference>
<name>A0A1Y6BME6_9BACT</name>
<keyword evidence="1" id="KW-0808">Transferase</keyword>
<keyword evidence="2" id="KW-1185">Reference proteome</keyword>
<evidence type="ECO:0000313" key="2">
    <source>
        <dbReference type="Proteomes" id="UP000192907"/>
    </source>
</evidence>
<evidence type="ECO:0000313" key="1">
    <source>
        <dbReference type="EMBL" id="SMF11052.1"/>
    </source>
</evidence>
<reference evidence="2" key="1">
    <citation type="submission" date="2017-04" db="EMBL/GenBank/DDBJ databases">
        <authorList>
            <person name="Varghese N."/>
            <person name="Submissions S."/>
        </authorList>
    </citation>
    <scope>NUCLEOTIDE SEQUENCE [LARGE SCALE GENOMIC DNA]</scope>
    <source>
        <strain evidence="2">RKEM611</strain>
    </source>
</reference>
<proteinExistence type="predicted"/>
<gene>
    <name evidence="1" type="ORF">SAMN06296036_10548</name>
</gene>
<dbReference type="GO" id="GO:0032259">
    <property type="term" value="P:methylation"/>
    <property type="evidence" value="ECO:0007669"/>
    <property type="project" value="UniProtKB-KW"/>
</dbReference>
<sequence>MTKYEKKLGSLQCGPMTLRYESFADFDTEVSKALDQIEHDDQAPLFGDLWPSAEALCHYLLEESLQAKSVLEIGCGLGLPSILASKLGAKVIASDYHPHSEAFVLRNRELNDAKVEFKQIDWRSPSELPPQDMIIASDILYEPQTYPDLALFIQLHCHKRTKVLIADPERVFSSQFEAVMENCGLKLLRKWHDGNIILKVWELA</sequence>
<dbReference type="PANTHER" id="PTHR14614">
    <property type="entry name" value="HEPATOCELLULAR CARCINOMA-ASSOCIATED ANTIGEN"/>
    <property type="match status" value="1"/>
</dbReference>
<dbReference type="SUPFAM" id="SSF53335">
    <property type="entry name" value="S-adenosyl-L-methionine-dependent methyltransferases"/>
    <property type="match status" value="1"/>
</dbReference>
<accession>A0A1Y6BME6</accession>
<dbReference type="Pfam" id="PF10294">
    <property type="entry name" value="Methyltransf_16"/>
    <property type="match status" value="1"/>
</dbReference>
<dbReference type="CDD" id="cd02440">
    <property type="entry name" value="AdoMet_MTases"/>
    <property type="match status" value="1"/>
</dbReference>
<organism evidence="1 2">
    <name type="scientific">Pseudobacteriovorax antillogorgiicola</name>
    <dbReference type="NCBI Taxonomy" id="1513793"/>
    <lineage>
        <taxon>Bacteria</taxon>
        <taxon>Pseudomonadati</taxon>
        <taxon>Bdellovibrionota</taxon>
        <taxon>Oligoflexia</taxon>
        <taxon>Oligoflexales</taxon>
        <taxon>Pseudobacteriovoracaceae</taxon>
        <taxon>Pseudobacteriovorax</taxon>
    </lineage>
</organism>
<dbReference type="EMBL" id="FWZT01000005">
    <property type="protein sequence ID" value="SMF11052.1"/>
    <property type="molecule type" value="Genomic_DNA"/>
</dbReference>
<dbReference type="InterPro" id="IPR019410">
    <property type="entry name" value="Methyltransf_16"/>
</dbReference>
<dbReference type="InterPro" id="IPR029063">
    <property type="entry name" value="SAM-dependent_MTases_sf"/>
</dbReference>
<dbReference type="STRING" id="1513793.SAMN06296036_10548"/>
<dbReference type="OrthoDB" id="264333at2"/>
<protein>
    <submittedName>
        <fullName evidence="1">Lysine methyltransferase</fullName>
    </submittedName>
</protein>
<dbReference type="Proteomes" id="UP000192907">
    <property type="component" value="Unassembled WGS sequence"/>
</dbReference>
<dbReference type="AlphaFoldDB" id="A0A1Y6BME6"/>
<keyword evidence="1" id="KW-0489">Methyltransferase</keyword>